<evidence type="ECO:0008006" key="4">
    <source>
        <dbReference type="Google" id="ProtNLM"/>
    </source>
</evidence>
<evidence type="ECO:0000313" key="3">
    <source>
        <dbReference type="Proteomes" id="UP001500212"/>
    </source>
</evidence>
<dbReference type="InterPro" id="IPR011249">
    <property type="entry name" value="Metalloenz_LuxS/M16"/>
</dbReference>
<gene>
    <name evidence="2" type="ORF">GCM10023195_85860</name>
</gene>
<evidence type="ECO:0000256" key="1">
    <source>
        <dbReference type="SAM" id="MobiDB-lite"/>
    </source>
</evidence>
<protein>
    <recommendedName>
        <fullName evidence="4">Insulinase family protein</fullName>
    </recommendedName>
</protein>
<dbReference type="RefSeq" id="WP_345367170.1">
    <property type="nucleotide sequence ID" value="NZ_BAABHJ010000040.1"/>
</dbReference>
<feature type="region of interest" description="Disordered" evidence="1">
    <location>
        <begin position="471"/>
        <end position="516"/>
    </location>
</feature>
<dbReference type="EMBL" id="BAABHJ010000040">
    <property type="protein sequence ID" value="GAA4619027.1"/>
    <property type="molecule type" value="Genomic_DNA"/>
</dbReference>
<feature type="compositionally biased region" description="Basic residues" evidence="1">
    <location>
        <begin position="483"/>
        <end position="495"/>
    </location>
</feature>
<keyword evidence="3" id="KW-1185">Reference proteome</keyword>
<dbReference type="Gene3D" id="3.30.830.10">
    <property type="entry name" value="Metalloenzyme, LuxS/M16 peptidase-like"/>
    <property type="match status" value="2"/>
</dbReference>
<name>A0ABP8TXP3_9ACTN</name>
<comment type="caution">
    <text evidence="2">The sequence shown here is derived from an EMBL/GenBank/DDBJ whole genome shotgun (WGS) entry which is preliminary data.</text>
</comment>
<accession>A0ABP8TXP3</accession>
<reference evidence="3" key="1">
    <citation type="journal article" date="2019" name="Int. J. Syst. Evol. Microbiol.">
        <title>The Global Catalogue of Microorganisms (GCM) 10K type strain sequencing project: providing services to taxonomists for standard genome sequencing and annotation.</title>
        <authorList>
            <consortium name="The Broad Institute Genomics Platform"/>
            <consortium name="The Broad Institute Genome Sequencing Center for Infectious Disease"/>
            <person name="Wu L."/>
            <person name="Ma J."/>
        </authorList>
    </citation>
    <scope>NUCLEOTIDE SEQUENCE [LARGE SCALE GENOMIC DNA]</scope>
    <source>
        <strain evidence="3">JCM 17938</strain>
    </source>
</reference>
<organism evidence="2 3">
    <name type="scientific">Actinoallomurus liliacearum</name>
    <dbReference type="NCBI Taxonomy" id="1080073"/>
    <lineage>
        <taxon>Bacteria</taxon>
        <taxon>Bacillati</taxon>
        <taxon>Actinomycetota</taxon>
        <taxon>Actinomycetes</taxon>
        <taxon>Streptosporangiales</taxon>
        <taxon>Thermomonosporaceae</taxon>
        <taxon>Actinoallomurus</taxon>
    </lineage>
</organism>
<dbReference type="SUPFAM" id="SSF63411">
    <property type="entry name" value="LuxS/MPP-like metallohydrolase"/>
    <property type="match status" value="2"/>
</dbReference>
<evidence type="ECO:0000313" key="2">
    <source>
        <dbReference type="EMBL" id="GAA4619027.1"/>
    </source>
</evidence>
<dbReference type="Proteomes" id="UP001500212">
    <property type="component" value="Unassembled WGS sequence"/>
</dbReference>
<sequence>MVWARTEVDGIPAYWADGDGDLKAHLIFRVGTADEQLAVSGITHLIEHLALFAVKGQAHTVNGQVDATTTVFAVKGDPQEVVEFLTGVCGALRSLPFDRLQVENRILRAEANDRAPALLEPLLLWRYGAATYGVSSYEEFGVGRHTPDQISAWVERWFTRDNAVLVFMGGPPPESLRLDLPAGERIPPPAPSSALPVTPAYFTEPLQHTVAANAVVGRSVPAQAYTMLLGRRLEKKLRMELGISYSPAASYNVRDADVAHVTAFADGLPENHAELVSAFVFHFRLTAEEAASGQEIADIVDRLRTAKRDSPSGTAYGNALRELFGREPISDRDHAASLAAVDPEAVREVGVEALRSALLMTPGWELPGARFHPAPWTSADAVDGQVLRSADAPVDGERLVIGPAGVSLVQSPSRRVTVRFPECEAMLAWPDGARRLIGRDGFSLLIEPTLWIGGSSLTARLDEAIPADRVVPRPRRSSDRIPKPKASRYQRVRARLTRDRAAGAAPTRRTGGGDAD</sequence>
<proteinExistence type="predicted"/>